<feature type="region of interest" description="Disordered" evidence="1">
    <location>
        <begin position="204"/>
        <end position="227"/>
    </location>
</feature>
<dbReference type="EMBL" id="MLAK01000565">
    <property type="protein sequence ID" value="OHT12352.1"/>
    <property type="molecule type" value="Genomic_DNA"/>
</dbReference>
<accession>A0A1J4KN75</accession>
<evidence type="ECO:0000256" key="1">
    <source>
        <dbReference type="SAM" id="MobiDB-lite"/>
    </source>
</evidence>
<feature type="region of interest" description="Disordered" evidence="1">
    <location>
        <begin position="273"/>
        <end position="304"/>
    </location>
</feature>
<reference evidence="2" key="1">
    <citation type="submission" date="2016-10" db="EMBL/GenBank/DDBJ databases">
        <authorList>
            <person name="Benchimol M."/>
            <person name="Almeida L.G."/>
            <person name="Vasconcelos A.T."/>
            <person name="Perreira-Neves A."/>
            <person name="Rosa I.A."/>
            <person name="Tasca T."/>
            <person name="Bogo M.R."/>
            <person name="de Souza W."/>
        </authorList>
    </citation>
    <scope>NUCLEOTIDE SEQUENCE [LARGE SCALE GENOMIC DNA]</scope>
    <source>
        <strain evidence="2">K</strain>
    </source>
</reference>
<proteinExistence type="predicted"/>
<protein>
    <submittedName>
        <fullName evidence="2">Uncharacterized protein</fullName>
    </submittedName>
</protein>
<comment type="caution">
    <text evidence="2">The sequence shown here is derived from an EMBL/GenBank/DDBJ whole genome shotgun (WGS) entry which is preliminary data.</text>
</comment>
<feature type="compositionally biased region" description="Low complexity" evidence="1">
    <location>
        <begin position="204"/>
        <end position="225"/>
    </location>
</feature>
<dbReference type="GeneID" id="94834516"/>
<dbReference type="RefSeq" id="XP_068365488.1">
    <property type="nucleotide sequence ID" value="XM_068499812.1"/>
</dbReference>
<dbReference type="Proteomes" id="UP000179807">
    <property type="component" value="Unassembled WGS sequence"/>
</dbReference>
<dbReference type="VEuPathDB" id="TrichDB:TRFO_17828"/>
<name>A0A1J4KN75_9EUKA</name>
<evidence type="ECO:0000313" key="3">
    <source>
        <dbReference type="Proteomes" id="UP000179807"/>
    </source>
</evidence>
<dbReference type="AlphaFoldDB" id="A0A1J4KN75"/>
<keyword evidence="3" id="KW-1185">Reference proteome</keyword>
<sequence>MNQNNNQQGIRYDYIGSPSGDISSEIIKPLKYQSKMPINNSTSQKNIINSFNKTHDEDPFIPFFNIHQNFVRCNLLNHPNISDQNEEKEEVKTNVSVLSLNHTQKLNIHNAPNNKKSNFDLNHNSNFNSDNITNHFPIAQINNTAKQIKTKKNIPASNVNTRIDNNVNNNFHNVIDIDKLMNQITIRNSTKNHNSLIYDTLKTNSNPSNINSNNGKNPNNDNGFNESMNENKLAQVDNRVIPSQFDNRDQNSSSYMNDLFTDKLKNNIFLETSFDSQTPTTTPRTASSSPPSSQSPPQESYQIKDRCIFSSRRVRTPFGFLENEINHPKRGARRKNYHTVTLHSNKDKFPRRPYLPYDEIIGYTSGDHYAHFGSRKDRDKYFSLDSTNCISNFLNQITEISKKDYISSEKALMISNKNVNLLFKIGFLENNDKDQTELQNIPIDHHFFVKIPLAMPFIKSLPYHVRLQMIVKNNLFNFKKVYRMISKIYNRSLSSKALRESNIFSFTSFGKYAAETWPFYYNDRKVYHKEEIDVNFFLINFEKSQKMMEIAELNYYSAILNIMYNSDFLLEINYDLKKVLYFHDPKYLLLPKK</sequence>
<evidence type="ECO:0000313" key="2">
    <source>
        <dbReference type="EMBL" id="OHT12352.1"/>
    </source>
</evidence>
<feature type="compositionally biased region" description="Low complexity" evidence="1">
    <location>
        <begin position="276"/>
        <end position="300"/>
    </location>
</feature>
<gene>
    <name evidence="2" type="ORF">TRFO_17828</name>
</gene>
<organism evidence="2 3">
    <name type="scientific">Tritrichomonas foetus</name>
    <dbReference type="NCBI Taxonomy" id="1144522"/>
    <lineage>
        <taxon>Eukaryota</taxon>
        <taxon>Metamonada</taxon>
        <taxon>Parabasalia</taxon>
        <taxon>Tritrichomonadida</taxon>
        <taxon>Tritrichomonadidae</taxon>
        <taxon>Tritrichomonas</taxon>
    </lineage>
</organism>